<evidence type="ECO:0000256" key="7">
    <source>
        <dbReference type="ARBA" id="ARBA00024867"/>
    </source>
</evidence>
<dbReference type="FunFam" id="1.10.10.10:FF:000005">
    <property type="entry name" value="Two-component system response regulator"/>
    <property type="match status" value="1"/>
</dbReference>
<feature type="domain" description="OmpR/PhoB-type" evidence="11">
    <location>
        <begin position="127"/>
        <end position="224"/>
    </location>
</feature>
<dbReference type="SMART" id="SM00448">
    <property type="entry name" value="REC"/>
    <property type="match status" value="1"/>
</dbReference>
<dbReference type="InterPro" id="IPR001789">
    <property type="entry name" value="Sig_transdc_resp-reg_receiver"/>
</dbReference>
<dbReference type="GO" id="GO:0006355">
    <property type="term" value="P:regulation of DNA-templated transcription"/>
    <property type="evidence" value="ECO:0007669"/>
    <property type="project" value="InterPro"/>
</dbReference>
<dbReference type="SUPFAM" id="SSF52172">
    <property type="entry name" value="CheY-like"/>
    <property type="match status" value="1"/>
</dbReference>
<gene>
    <name evidence="12" type="ORF">CPZ25_001665</name>
</gene>
<dbReference type="PANTHER" id="PTHR48111">
    <property type="entry name" value="REGULATOR OF RPOS"/>
    <property type="match status" value="1"/>
</dbReference>
<evidence type="ECO:0000256" key="3">
    <source>
        <dbReference type="ARBA" id="ARBA00023012"/>
    </source>
</evidence>
<organism evidence="12 13">
    <name type="scientific">Eubacterium maltosivorans</name>
    <dbReference type="NCBI Taxonomy" id="2041044"/>
    <lineage>
        <taxon>Bacteria</taxon>
        <taxon>Bacillati</taxon>
        <taxon>Bacillota</taxon>
        <taxon>Clostridia</taxon>
        <taxon>Eubacteriales</taxon>
        <taxon>Eubacteriaceae</taxon>
        <taxon>Eubacterium</taxon>
    </lineage>
</organism>
<reference evidence="12 13" key="1">
    <citation type="submission" date="2018-05" db="EMBL/GenBank/DDBJ databases">
        <title>Genome comparison of Eubacterium sp.</title>
        <authorList>
            <person name="Feng Y."/>
            <person name="Sanchez-Andrea I."/>
            <person name="Stams A.J.M."/>
            <person name="De Vos W.M."/>
        </authorList>
    </citation>
    <scope>NUCLEOTIDE SEQUENCE [LARGE SCALE GENOMIC DNA]</scope>
    <source>
        <strain evidence="12 13">YI</strain>
    </source>
</reference>
<sequence length="224" mass="25552">MDCILIVEDDKKISRIIELQLNHAGYETVKAFNGREAIDVFNNTPDIGLVLLDIMLPQLNGYEVLKYIREHSPELPVIFLTAKDDTGDVVNGLNLGADDYITKPFIFDELLARIKANLRKKAAASPKNSVSFEDLAIDLDTFMVTRGGESIELSKTEFDLLHYLVLNHGLVQSREQILNQVWGFDYFGNDNIVDVYIKYLRDKIDKPFERKLIQTVRGRGYVVK</sequence>
<comment type="function">
    <text evidence="7">May play the central regulatory role in sporulation. It may be an element of the effector pathway responsible for the activation of sporulation genes in response to nutritional stress. Spo0A may act in concert with spo0H (a sigma factor) to control the expression of some genes that are critical to the sporulation process.</text>
</comment>
<dbReference type="EMBL" id="CP029487">
    <property type="protein sequence ID" value="QCT70068.1"/>
    <property type="molecule type" value="Genomic_DNA"/>
</dbReference>
<feature type="DNA-binding region" description="OmpR/PhoB-type" evidence="9">
    <location>
        <begin position="127"/>
        <end position="224"/>
    </location>
</feature>
<dbReference type="InterPro" id="IPR036388">
    <property type="entry name" value="WH-like_DNA-bd_sf"/>
</dbReference>
<keyword evidence="2 8" id="KW-0597">Phosphoprotein</keyword>
<dbReference type="GO" id="GO:0000976">
    <property type="term" value="F:transcription cis-regulatory region binding"/>
    <property type="evidence" value="ECO:0007669"/>
    <property type="project" value="TreeGrafter"/>
</dbReference>
<dbReference type="PROSITE" id="PS51755">
    <property type="entry name" value="OMPR_PHOB"/>
    <property type="match status" value="1"/>
</dbReference>
<evidence type="ECO:0000259" key="11">
    <source>
        <dbReference type="PROSITE" id="PS51755"/>
    </source>
</evidence>
<dbReference type="CDD" id="cd00383">
    <property type="entry name" value="trans_reg_C"/>
    <property type="match status" value="1"/>
</dbReference>
<keyword evidence="3" id="KW-0902">Two-component regulatory system</keyword>
<evidence type="ECO:0000313" key="12">
    <source>
        <dbReference type="EMBL" id="QCT70068.1"/>
    </source>
</evidence>
<dbReference type="CDD" id="cd17574">
    <property type="entry name" value="REC_OmpR"/>
    <property type="match status" value="1"/>
</dbReference>
<feature type="modified residue" description="4-aspartylphosphate" evidence="8">
    <location>
        <position position="53"/>
    </location>
</feature>
<dbReference type="GO" id="GO:0005829">
    <property type="term" value="C:cytosol"/>
    <property type="evidence" value="ECO:0007669"/>
    <property type="project" value="TreeGrafter"/>
</dbReference>
<dbReference type="Pfam" id="PF00486">
    <property type="entry name" value="Trans_reg_C"/>
    <property type="match status" value="1"/>
</dbReference>
<protein>
    <recommendedName>
        <fullName evidence="1">Stage 0 sporulation protein A homolog</fullName>
    </recommendedName>
</protein>
<evidence type="ECO:0000256" key="6">
    <source>
        <dbReference type="ARBA" id="ARBA00023163"/>
    </source>
</evidence>
<proteinExistence type="predicted"/>
<dbReference type="RefSeq" id="WP_074616061.1">
    <property type="nucleotide sequence ID" value="NZ_CABJDW020000009.1"/>
</dbReference>
<dbReference type="GO" id="GO:0032993">
    <property type="term" value="C:protein-DNA complex"/>
    <property type="evidence" value="ECO:0007669"/>
    <property type="project" value="TreeGrafter"/>
</dbReference>
<dbReference type="PANTHER" id="PTHR48111:SF22">
    <property type="entry name" value="REGULATOR OF RPOS"/>
    <property type="match status" value="1"/>
</dbReference>
<name>A0A4P9C3V9_EUBML</name>
<accession>A0A4P9C3V9</accession>
<evidence type="ECO:0000313" key="13">
    <source>
        <dbReference type="Proteomes" id="UP000218387"/>
    </source>
</evidence>
<dbReference type="AlphaFoldDB" id="A0A4P9C3V9"/>
<keyword evidence="4" id="KW-0805">Transcription regulation</keyword>
<evidence type="ECO:0000259" key="10">
    <source>
        <dbReference type="PROSITE" id="PS50110"/>
    </source>
</evidence>
<dbReference type="Gene3D" id="1.10.10.10">
    <property type="entry name" value="Winged helix-like DNA-binding domain superfamily/Winged helix DNA-binding domain"/>
    <property type="match status" value="1"/>
</dbReference>
<evidence type="ECO:0000256" key="1">
    <source>
        <dbReference type="ARBA" id="ARBA00018672"/>
    </source>
</evidence>
<evidence type="ECO:0000256" key="9">
    <source>
        <dbReference type="PROSITE-ProRule" id="PRU01091"/>
    </source>
</evidence>
<dbReference type="KEGG" id="emt:CPZ25_001665"/>
<keyword evidence="13" id="KW-1185">Reference proteome</keyword>
<evidence type="ECO:0000256" key="5">
    <source>
        <dbReference type="ARBA" id="ARBA00023125"/>
    </source>
</evidence>
<dbReference type="Proteomes" id="UP000218387">
    <property type="component" value="Chromosome"/>
</dbReference>
<evidence type="ECO:0000256" key="8">
    <source>
        <dbReference type="PROSITE-ProRule" id="PRU00169"/>
    </source>
</evidence>
<dbReference type="InterPro" id="IPR011006">
    <property type="entry name" value="CheY-like_superfamily"/>
</dbReference>
<keyword evidence="5 9" id="KW-0238">DNA-binding</keyword>
<feature type="domain" description="Response regulatory" evidence="10">
    <location>
        <begin position="3"/>
        <end position="118"/>
    </location>
</feature>
<dbReference type="Pfam" id="PF00072">
    <property type="entry name" value="Response_reg"/>
    <property type="match status" value="1"/>
</dbReference>
<dbReference type="Gene3D" id="6.10.250.690">
    <property type="match status" value="1"/>
</dbReference>
<dbReference type="InterPro" id="IPR001867">
    <property type="entry name" value="OmpR/PhoB-type_DNA-bd"/>
</dbReference>
<evidence type="ECO:0000256" key="2">
    <source>
        <dbReference type="ARBA" id="ARBA00022553"/>
    </source>
</evidence>
<keyword evidence="6" id="KW-0804">Transcription</keyword>
<dbReference type="GO" id="GO:0000156">
    <property type="term" value="F:phosphorelay response regulator activity"/>
    <property type="evidence" value="ECO:0007669"/>
    <property type="project" value="TreeGrafter"/>
</dbReference>
<dbReference type="InterPro" id="IPR039420">
    <property type="entry name" value="WalR-like"/>
</dbReference>
<dbReference type="Gene3D" id="3.40.50.2300">
    <property type="match status" value="1"/>
</dbReference>
<dbReference type="PROSITE" id="PS50110">
    <property type="entry name" value="RESPONSE_REGULATORY"/>
    <property type="match status" value="1"/>
</dbReference>
<evidence type="ECO:0000256" key="4">
    <source>
        <dbReference type="ARBA" id="ARBA00023015"/>
    </source>
</evidence>
<dbReference type="SMART" id="SM00862">
    <property type="entry name" value="Trans_reg_C"/>
    <property type="match status" value="1"/>
</dbReference>